<evidence type="ECO:0000313" key="3">
    <source>
        <dbReference type="Proteomes" id="UP001056980"/>
    </source>
</evidence>
<evidence type="ECO:0000313" key="2">
    <source>
        <dbReference type="EMBL" id="USP03522.1"/>
    </source>
</evidence>
<name>A0A9Q9DMU7_BARTA</name>
<organism evidence="2 3">
    <name type="scientific">Bartonella taylorii</name>
    <dbReference type="NCBI Taxonomy" id="33046"/>
    <lineage>
        <taxon>Bacteria</taxon>
        <taxon>Pseudomonadati</taxon>
        <taxon>Pseudomonadota</taxon>
        <taxon>Alphaproteobacteria</taxon>
        <taxon>Hyphomicrobiales</taxon>
        <taxon>Bartonellaceae</taxon>
        <taxon>Bartonella</taxon>
    </lineage>
</organism>
<dbReference type="EMBL" id="CP083444">
    <property type="protein sequence ID" value="USP03522.1"/>
    <property type="molecule type" value="Genomic_DNA"/>
</dbReference>
<dbReference type="InterPro" id="IPR005546">
    <property type="entry name" value="Autotransporte_beta"/>
</dbReference>
<dbReference type="Gene3D" id="2.40.128.130">
    <property type="entry name" value="Autotransporter beta-domain"/>
    <property type="match status" value="1"/>
</dbReference>
<dbReference type="SUPFAM" id="SSF103515">
    <property type="entry name" value="Autotransporter"/>
    <property type="match status" value="1"/>
</dbReference>
<proteinExistence type="predicted"/>
<dbReference type="InterPro" id="IPR036709">
    <property type="entry name" value="Autotransporte_beta_dom_sf"/>
</dbReference>
<dbReference type="GO" id="GO:0019867">
    <property type="term" value="C:outer membrane"/>
    <property type="evidence" value="ECO:0007669"/>
    <property type="project" value="InterPro"/>
</dbReference>
<dbReference type="Pfam" id="PF03797">
    <property type="entry name" value="Autotransporter"/>
    <property type="match status" value="1"/>
</dbReference>
<dbReference type="AlphaFoldDB" id="A0A9Q9DMU7"/>
<dbReference type="NCBIfam" id="TIGR01414">
    <property type="entry name" value="autotrans_barl"/>
    <property type="match status" value="1"/>
</dbReference>
<accession>A0A9Q9DMU7</accession>
<evidence type="ECO:0000259" key="1">
    <source>
        <dbReference type="Pfam" id="PF03797"/>
    </source>
</evidence>
<dbReference type="InterPro" id="IPR006315">
    <property type="entry name" value="OM_autotransptr_brl_dom"/>
</dbReference>
<dbReference type="KEGG" id="btay:LAJ60_03640"/>
<dbReference type="Proteomes" id="UP001056980">
    <property type="component" value="Chromosome"/>
</dbReference>
<reference evidence="2" key="1">
    <citation type="journal article" date="2022" name="Proc. Natl. Acad. Sci. U.S.A.">
        <title>Identification of the Bartonella autotransporter CFA as a protective antigen and hypervariable target of neutralizing antibodies in mice.</title>
        <authorList>
            <person name="Siewert L.K."/>
            <person name="Korotaev A."/>
            <person name="Sedzicki J."/>
            <person name="Fromm K."/>
            <person name="Pinschewer D.D."/>
            <person name="Dehio C."/>
        </authorList>
    </citation>
    <scope>NUCLEOTIDE SEQUENCE</scope>
    <source>
        <strain evidence="2">IBS296</strain>
    </source>
</reference>
<feature type="domain" description="Autotransporter" evidence="1">
    <location>
        <begin position="12"/>
        <end position="122"/>
    </location>
</feature>
<protein>
    <submittedName>
        <fullName evidence="2">Autotransporter domain-containing protein</fullName>
    </submittedName>
</protein>
<gene>
    <name evidence="2" type="ORF">LAJ60_03640</name>
</gene>
<sequence length="157" mass="17696">MTSGKALMTGYESLVFDPQVQVIYKNLQFDKTSNIDGFDIEMGKHDQWVMRVGGRMTKILTASQTGRFVSFNGKLRLAHNFGEKQFVHFGDEFQLGAFGSSLEVGGGFNAQLSSKFALHGNVIYQHRLTKAGFSGISFSGKLHHHFYLSIKYRMIYI</sequence>